<proteinExistence type="predicted"/>
<dbReference type="PANTHER" id="PTHR10763:SF26">
    <property type="entry name" value="CELL DIVISION CONTROL PROTEIN 6 HOMOLOG"/>
    <property type="match status" value="1"/>
</dbReference>
<accession>I3EGX2</accession>
<dbReference type="InterPro" id="IPR050311">
    <property type="entry name" value="ORC1/CDC6"/>
</dbReference>
<dbReference type="InterPro" id="IPR003593">
    <property type="entry name" value="AAA+_ATPase"/>
</dbReference>
<dbReference type="OMA" id="KHAMAHA"/>
<sequence>MANKYKKRRTKKESCIRNRENKYAPIIANSFISFFMRAVPLGREDESTAIYKLLKESIEEKEYGVLYVSGMPGCGKTLTCNSVLEIVKENYPAVTIASVNCGSLILPSDVFLAIHQIITPSVTQSSARMLEETLKYQPYTIILADEVDMLITKNQHILYGLLELPSLCKNLYIIAISNTFNLPDNKLTGKVRSRLGWNRLNFALYKRSQVVGILKEMHPEYEFTDEALEYCANKICTLNGDIRKALQIQKHAMAHALRNDIKKIEMEDMDRAIKYVYHSMQSSFIRSLSEYQKILLGIVARKGYSFPDSLYVDFRATLSLKQFPLPTFKEFQFLVEKMVEMGVLKGRSNSLAVETDYIPDELDIIFEEEENDYLEVIPI</sequence>
<gene>
    <name evidence="3" type="ORF">NEQG_01159</name>
</gene>
<dbReference type="GO" id="GO:0006270">
    <property type="term" value="P:DNA replication initiation"/>
    <property type="evidence" value="ECO:0007669"/>
    <property type="project" value="TreeGrafter"/>
</dbReference>
<dbReference type="InterPro" id="IPR003959">
    <property type="entry name" value="ATPase_AAA_core"/>
</dbReference>
<dbReference type="Gene3D" id="1.10.8.60">
    <property type="match status" value="1"/>
</dbReference>
<dbReference type="Pfam" id="PF00004">
    <property type="entry name" value="AAA"/>
    <property type="match status" value="1"/>
</dbReference>
<feature type="domain" description="AAA+ ATPase" evidence="2">
    <location>
        <begin position="62"/>
        <end position="201"/>
    </location>
</feature>
<dbReference type="SMART" id="SM00382">
    <property type="entry name" value="AAA"/>
    <property type="match status" value="1"/>
</dbReference>
<protein>
    <recommendedName>
        <fullName evidence="2">AAA+ ATPase domain-containing protein</fullName>
    </recommendedName>
</protein>
<evidence type="ECO:0000313" key="4">
    <source>
        <dbReference type="Proteomes" id="UP000002872"/>
    </source>
</evidence>
<dbReference type="GO" id="GO:0003688">
    <property type="term" value="F:DNA replication origin binding"/>
    <property type="evidence" value="ECO:0007669"/>
    <property type="project" value="TreeGrafter"/>
</dbReference>
<dbReference type="AlphaFoldDB" id="I3EGX2"/>
<evidence type="ECO:0000313" key="3">
    <source>
        <dbReference type="EMBL" id="EIJ88469.1"/>
    </source>
</evidence>
<dbReference type="InterPro" id="IPR027417">
    <property type="entry name" value="P-loop_NTPase"/>
</dbReference>
<dbReference type="GO" id="GO:0005524">
    <property type="term" value="F:ATP binding"/>
    <property type="evidence" value="ECO:0007669"/>
    <property type="project" value="InterPro"/>
</dbReference>
<dbReference type="Gene3D" id="3.40.50.300">
    <property type="entry name" value="P-loop containing nucleotide triphosphate hydrolases"/>
    <property type="match status" value="1"/>
</dbReference>
<dbReference type="STRING" id="935791.I3EGX2"/>
<evidence type="ECO:0000259" key="2">
    <source>
        <dbReference type="SMART" id="SM00382"/>
    </source>
</evidence>
<dbReference type="GO" id="GO:0016887">
    <property type="term" value="F:ATP hydrolysis activity"/>
    <property type="evidence" value="ECO:0007669"/>
    <property type="project" value="InterPro"/>
</dbReference>
<dbReference type="CDD" id="cd00009">
    <property type="entry name" value="AAA"/>
    <property type="match status" value="1"/>
</dbReference>
<name>I3EGX2_NEMP3</name>
<keyword evidence="1" id="KW-0235">DNA replication</keyword>
<dbReference type="VEuPathDB" id="MicrosporidiaDB:NEQG_01159"/>
<evidence type="ECO:0000256" key="1">
    <source>
        <dbReference type="ARBA" id="ARBA00022705"/>
    </source>
</evidence>
<dbReference type="FunCoup" id="I3EGX2">
    <property type="interactions" value="59"/>
</dbReference>
<dbReference type="GO" id="GO:0033314">
    <property type="term" value="P:mitotic DNA replication checkpoint signaling"/>
    <property type="evidence" value="ECO:0007669"/>
    <property type="project" value="TreeGrafter"/>
</dbReference>
<dbReference type="OrthoDB" id="1926878at2759"/>
<dbReference type="SUPFAM" id="SSF52540">
    <property type="entry name" value="P-loop containing nucleoside triphosphate hydrolases"/>
    <property type="match status" value="1"/>
</dbReference>
<dbReference type="PANTHER" id="PTHR10763">
    <property type="entry name" value="CELL DIVISION CONTROL PROTEIN 6-RELATED"/>
    <property type="match status" value="1"/>
</dbReference>
<dbReference type="InParanoid" id="I3EGX2"/>
<organism evidence="3 4">
    <name type="scientific">Nematocida parisii (strain ERTm3)</name>
    <name type="common">Nematode killer fungus</name>
    <dbReference type="NCBI Taxonomy" id="935791"/>
    <lineage>
        <taxon>Eukaryota</taxon>
        <taxon>Fungi</taxon>
        <taxon>Fungi incertae sedis</taxon>
        <taxon>Microsporidia</taxon>
        <taxon>Nematocida</taxon>
    </lineage>
</organism>
<reference evidence="3" key="1">
    <citation type="submission" date="2011-01" db="EMBL/GenBank/DDBJ databases">
        <title>The Genome Sequence of Nematocida parisii strain ERTm3.</title>
        <authorList>
            <consortium name="The Broad Institute Genome Sequencing Platform"/>
            <consortium name="The Broad Institute Genome Sequencing Center for Infectious Disease"/>
            <person name="Cuomo C."/>
            <person name="Troemel E."/>
            <person name="Young S.K."/>
            <person name="Zeng Q."/>
            <person name="Gargeya S."/>
            <person name="Fitzgerald M."/>
            <person name="Haas B."/>
            <person name="Abouelleil A."/>
            <person name="Alvarado L."/>
            <person name="Arachchi H.M."/>
            <person name="Berlin A."/>
            <person name="Chapman S.B."/>
            <person name="Gearin G."/>
            <person name="Goldberg J."/>
            <person name="Griggs A."/>
            <person name="Gujja S."/>
            <person name="Hansen M."/>
            <person name="Heiman D."/>
            <person name="Howarth C."/>
            <person name="Larimer J."/>
            <person name="Lui A."/>
            <person name="MacDonald P.J.P."/>
            <person name="McCowen C."/>
            <person name="Montmayeur A."/>
            <person name="Murphy C."/>
            <person name="Neiman D."/>
            <person name="Pearson M."/>
            <person name="Priest M."/>
            <person name="Roberts A."/>
            <person name="Saif S."/>
            <person name="Shea T."/>
            <person name="Sisk P."/>
            <person name="Stolte C."/>
            <person name="Sykes S."/>
            <person name="Wortman J."/>
            <person name="Nusbaum C."/>
            <person name="Birren B."/>
        </authorList>
    </citation>
    <scope>NUCLEOTIDE SEQUENCE</scope>
    <source>
        <strain evidence="3">ERTm3</strain>
    </source>
</reference>
<dbReference type="EMBL" id="GL870878">
    <property type="protein sequence ID" value="EIJ88469.1"/>
    <property type="molecule type" value="Genomic_DNA"/>
</dbReference>
<keyword evidence="4" id="KW-1185">Reference proteome</keyword>
<dbReference type="HOGENOM" id="CLU_729756_0_0_1"/>
<dbReference type="Proteomes" id="UP000002872">
    <property type="component" value="Unassembled WGS sequence"/>
</dbReference>